<dbReference type="InterPro" id="IPR002656">
    <property type="entry name" value="Acyl_transf_3_dom"/>
</dbReference>
<keyword evidence="3" id="KW-0808">Transferase</keyword>
<evidence type="ECO:0000256" key="1">
    <source>
        <dbReference type="SAM" id="Phobius"/>
    </source>
</evidence>
<proteinExistence type="predicted"/>
<feature type="transmembrane region" description="Helical" evidence="1">
    <location>
        <begin position="240"/>
        <end position="258"/>
    </location>
</feature>
<dbReference type="GO" id="GO:0000271">
    <property type="term" value="P:polysaccharide biosynthetic process"/>
    <property type="evidence" value="ECO:0007669"/>
    <property type="project" value="TreeGrafter"/>
</dbReference>
<comment type="caution">
    <text evidence="3">The sequence shown here is derived from an EMBL/GenBank/DDBJ whole genome shotgun (WGS) entry which is preliminary data.</text>
</comment>
<name>A0A2I1I7D3_9ACTO</name>
<protein>
    <submittedName>
        <fullName evidence="3">Acyltransferase</fullName>
    </submittedName>
</protein>
<accession>A0A2I1I7D3</accession>
<keyword evidence="1" id="KW-0472">Membrane</keyword>
<dbReference type="EMBL" id="PKKJ01000001">
    <property type="protein sequence ID" value="PKY67035.1"/>
    <property type="molecule type" value="Genomic_DNA"/>
</dbReference>
<feature type="transmembrane region" description="Helical" evidence="1">
    <location>
        <begin position="20"/>
        <end position="39"/>
    </location>
</feature>
<feature type="transmembrane region" description="Helical" evidence="1">
    <location>
        <begin position="91"/>
        <end position="109"/>
    </location>
</feature>
<feature type="transmembrane region" description="Helical" evidence="1">
    <location>
        <begin position="294"/>
        <end position="312"/>
    </location>
</feature>
<evidence type="ECO:0000259" key="2">
    <source>
        <dbReference type="Pfam" id="PF01757"/>
    </source>
</evidence>
<feature type="transmembrane region" description="Helical" evidence="1">
    <location>
        <begin position="161"/>
        <end position="180"/>
    </location>
</feature>
<gene>
    <name evidence="3" type="ORF">CYJ25_02000</name>
</gene>
<feature type="transmembrane region" description="Helical" evidence="1">
    <location>
        <begin position="318"/>
        <end position="339"/>
    </location>
</feature>
<feature type="transmembrane region" description="Helical" evidence="1">
    <location>
        <begin position="214"/>
        <end position="233"/>
    </location>
</feature>
<feature type="domain" description="Acyltransferase 3" evidence="2">
    <location>
        <begin position="16"/>
        <end position="333"/>
    </location>
</feature>
<dbReference type="OrthoDB" id="9796461at2"/>
<feature type="transmembrane region" description="Helical" evidence="1">
    <location>
        <begin position="187"/>
        <end position="208"/>
    </location>
</feature>
<keyword evidence="3" id="KW-0012">Acyltransferase</keyword>
<evidence type="ECO:0000313" key="3">
    <source>
        <dbReference type="EMBL" id="PKY67035.1"/>
    </source>
</evidence>
<sequence length="361" mass="40794">MHLPQPYTRDLSSRDNALNLLRLALAFLVVFSHAQILAGVGDGVVWQGQHLGSWAVVGFFGISGFLITGARTRSNGAQYLMNRITRIYPGFLLSLVAVAFVFAPIAYYVERHSFDGFFATPTTPLHYIYSNIFLLINHYDVSGTLASVPYPSAWNGSLWSLYYEFWCYIIIGVFLSWTFTKNHVWPTILLFLVSVAIHARIGWFLPYVGNSGDFQLLIFMLPYFLGGAIIFQLRDRLPMRWEYAFVSLILALVCIYGSDGFGKQAASPFMAYLILWLGAVLPSPKLIQVHDISYGVYIFHFPVLQLLILFGVHTMGFWFLLMVSTLITVILATVSWLGVERATMRWVRGKSPWGELSLAAR</sequence>
<dbReference type="RefSeq" id="WP_101627530.1">
    <property type="nucleotide sequence ID" value="NZ_PKKJ01000001.1"/>
</dbReference>
<feature type="transmembrane region" description="Helical" evidence="1">
    <location>
        <begin position="264"/>
        <end position="282"/>
    </location>
</feature>
<dbReference type="PANTHER" id="PTHR23028">
    <property type="entry name" value="ACETYLTRANSFERASE"/>
    <property type="match status" value="1"/>
</dbReference>
<keyword evidence="1" id="KW-0812">Transmembrane</keyword>
<dbReference type="Proteomes" id="UP000234545">
    <property type="component" value="Unassembled WGS sequence"/>
</dbReference>
<keyword evidence="1" id="KW-1133">Transmembrane helix</keyword>
<dbReference type="GO" id="GO:0016020">
    <property type="term" value="C:membrane"/>
    <property type="evidence" value="ECO:0007669"/>
    <property type="project" value="TreeGrafter"/>
</dbReference>
<feature type="transmembrane region" description="Helical" evidence="1">
    <location>
        <begin position="51"/>
        <end position="70"/>
    </location>
</feature>
<dbReference type="InterPro" id="IPR050879">
    <property type="entry name" value="Acyltransferase_3"/>
</dbReference>
<dbReference type="Pfam" id="PF01757">
    <property type="entry name" value="Acyl_transf_3"/>
    <property type="match status" value="1"/>
</dbReference>
<dbReference type="GO" id="GO:0016747">
    <property type="term" value="F:acyltransferase activity, transferring groups other than amino-acyl groups"/>
    <property type="evidence" value="ECO:0007669"/>
    <property type="project" value="InterPro"/>
</dbReference>
<dbReference type="PANTHER" id="PTHR23028:SF131">
    <property type="entry name" value="BLR2367 PROTEIN"/>
    <property type="match status" value="1"/>
</dbReference>
<evidence type="ECO:0000313" key="4">
    <source>
        <dbReference type="Proteomes" id="UP000234545"/>
    </source>
</evidence>
<dbReference type="AlphaFoldDB" id="A0A2I1I7D3"/>
<reference evidence="3 4" key="1">
    <citation type="submission" date="2017-12" db="EMBL/GenBank/DDBJ databases">
        <title>Phylogenetic diversity of female urinary microbiome.</title>
        <authorList>
            <person name="Thomas-White K."/>
            <person name="Wolfe A.J."/>
        </authorList>
    </citation>
    <scope>NUCLEOTIDE SEQUENCE [LARGE SCALE GENOMIC DNA]</scope>
    <source>
        <strain evidence="3 4">UMB0250</strain>
    </source>
</reference>
<organism evidence="3 4">
    <name type="scientific">Schaalia turicensis</name>
    <dbReference type="NCBI Taxonomy" id="131111"/>
    <lineage>
        <taxon>Bacteria</taxon>
        <taxon>Bacillati</taxon>
        <taxon>Actinomycetota</taxon>
        <taxon>Actinomycetes</taxon>
        <taxon>Actinomycetales</taxon>
        <taxon>Actinomycetaceae</taxon>
        <taxon>Schaalia</taxon>
    </lineage>
</organism>